<organism evidence="3 4">
    <name type="scientific">Etheostoma spectabile</name>
    <name type="common">orangethroat darter</name>
    <dbReference type="NCBI Taxonomy" id="54343"/>
    <lineage>
        <taxon>Eukaryota</taxon>
        <taxon>Metazoa</taxon>
        <taxon>Chordata</taxon>
        <taxon>Craniata</taxon>
        <taxon>Vertebrata</taxon>
        <taxon>Euteleostomi</taxon>
        <taxon>Actinopterygii</taxon>
        <taxon>Neopterygii</taxon>
        <taxon>Teleostei</taxon>
        <taxon>Neoteleostei</taxon>
        <taxon>Acanthomorphata</taxon>
        <taxon>Eupercaria</taxon>
        <taxon>Perciformes</taxon>
        <taxon>Percoidei</taxon>
        <taxon>Percidae</taxon>
        <taxon>Etheostomatinae</taxon>
        <taxon>Etheostoma</taxon>
    </lineage>
</organism>
<dbReference type="PROSITE" id="PS01209">
    <property type="entry name" value="LDLRA_1"/>
    <property type="match status" value="1"/>
</dbReference>
<dbReference type="PROSITE" id="PS50068">
    <property type="entry name" value="LDLRA_2"/>
    <property type="match status" value="1"/>
</dbReference>
<dbReference type="InterPro" id="IPR023415">
    <property type="entry name" value="LDLR_class-A_CS"/>
</dbReference>
<keyword evidence="4" id="KW-1185">Reference proteome</keyword>
<feature type="disulfide bond" evidence="2">
    <location>
        <begin position="25"/>
        <end position="40"/>
    </location>
</feature>
<accession>A0A5J5CTX0</accession>
<protein>
    <submittedName>
        <fullName evidence="3">Uncharacterized protein</fullName>
    </submittedName>
</protein>
<dbReference type="Pfam" id="PF00057">
    <property type="entry name" value="Ldl_recept_a"/>
    <property type="match status" value="1"/>
</dbReference>
<evidence type="ECO:0000256" key="1">
    <source>
        <dbReference type="ARBA" id="ARBA00023157"/>
    </source>
</evidence>
<dbReference type="InterPro" id="IPR002172">
    <property type="entry name" value="LDrepeatLR_classA_rpt"/>
</dbReference>
<name>A0A5J5CTX0_9PERO</name>
<sequence length="57" mass="6496">MRTCRVNEFSCGAGSTQCIPIFWKCDGEKDCDNGEDEVNCVPVILKQRVQHKLLPQR</sequence>
<dbReference type="EMBL" id="VOFY01000016">
    <property type="protein sequence ID" value="KAA8584644.1"/>
    <property type="molecule type" value="Genomic_DNA"/>
</dbReference>
<keyword evidence="1 2" id="KW-1015">Disulfide bond</keyword>
<reference evidence="3 4" key="1">
    <citation type="submission" date="2019-08" db="EMBL/GenBank/DDBJ databases">
        <title>A chromosome-level genome assembly, high-density linkage maps, and genome scans reveal the genomic architecture of hybrid incompatibilities underlying speciation via character displacement in darters (Percidae: Etheostominae).</title>
        <authorList>
            <person name="Moran R.L."/>
            <person name="Catchen J.M."/>
            <person name="Fuller R.C."/>
        </authorList>
    </citation>
    <scope>NUCLEOTIDE SEQUENCE [LARGE SCALE GENOMIC DNA]</scope>
    <source>
        <strain evidence="3">EspeVRDwgs_2016</strain>
        <tissue evidence="3">Muscle</tissue>
    </source>
</reference>
<dbReference type="Gene3D" id="2.40.128.620">
    <property type="match status" value="1"/>
</dbReference>
<evidence type="ECO:0000313" key="3">
    <source>
        <dbReference type="EMBL" id="KAA8584644.1"/>
    </source>
</evidence>
<evidence type="ECO:0000256" key="2">
    <source>
        <dbReference type="PROSITE-ProRule" id="PRU00124"/>
    </source>
</evidence>
<dbReference type="Proteomes" id="UP000327493">
    <property type="component" value="Chromosome 16"/>
</dbReference>
<gene>
    <name evidence="3" type="ORF">FQN60_008429</name>
</gene>
<evidence type="ECO:0000313" key="4">
    <source>
        <dbReference type="Proteomes" id="UP000327493"/>
    </source>
</evidence>
<comment type="caution">
    <text evidence="2">Lacks conserved residue(s) required for the propagation of feature annotation.</text>
</comment>
<dbReference type="SUPFAM" id="SSF57424">
    <property type="entry name" value="LDL receptor-like module"/>
    <property type="match status" value="1"/>
</dbReference>
<comment type="caution">
    <text evidence="3">The sequence shown here is derived from an EMBL/GenBank/DDBJ whole genome shotgun (WGS) entry which is preliminary data.</text>
</comment>
<dbReference type="InterPro" id="IPR036055">
    <property type="entry name" value="LDL_receptor-like_sf"/>
</dbReference>
<proteinExistence type="predicted"/>
<dbReference type="CDD" id="cd00112">
    <property type="entry name" value="LDLa"/>
    <property type="match status" value="1"/>
</dbReference>
<dbReference type="AlphaFoldDB" id="A0A5J5CTX0"/>
<dbReference type="SMART" id="SM00192">
    <property type="entry name" value="LDLa"/>
    <property type="match status" value="1"/>
</dbReference>